<reference evidence="1 2" key="1">
    <citation type="submission" date="2015-01" db="EMBL/GenBank/DDBJ databases">
        <title>Evolution of Trichinella species and genotypes.</title>
        <authorList>
            <person name="Korhonen P.K."/>
            <person name="Edoardo P."/>
            <person name="Giuseppe L.R."/>
            <person name="Gasser R.B."/>
        </authorList>
    </citation>
    <scope>NUCLEOTIDE SEQUENCE [LARGE SCALE GENOMIC DNA]</scope>
    <source>
        <strain evidence="1">ISS470</strain>
    </source>
</reference>
<dbReference type="AlphaFoldDB" id="A0A0V1G6C6"/>
<dbReference type="EMBL" id="JYDT01000001">
    <property type="protein sequence ID" value="KRY93808.1"/>
    <property type="molecule type" value="Genomic_DNA"/>
</dbReference>
<dbReference type="Proteomes" id="UP000054995">
    <property type="component" value="Unassembled WGS sequence"/>
</dbReference>
<proteinExistence type="predicted"/>
<accession>A0A0V1G6C6</accession>
<organism evidence="1 2">
    <name type="scientific">Trichinella pseudospiralis</name>
    <name type="common">Parasitic roundworm</name>
    <dbReference type="NCBI Taxonomy" id="6337"/>
    <lineage>
        <taxon>Eukaryota</taxon>
        <taxon>Metazoa</taxon>
        <taxon>Ecdysozoa</taxon>
        <taxon>Nematoda</taxon>
        <taxon>Enoplea</taxon>
        <taxon>Dorylaimia</taxon>
        <taxon>Trichinellida</taxon>
        <taxon>Trichinellidae</taxon>
        <taxon>Trichinella</taxon>
    </lineage>
</organism>
<name>A0A0V1G6C6_TRIPS</name>
<comment type="caution">
    <text evidence="1">The sequence shown here is derived from an EMBL/GenBank/DDBJ whole genome shotgun (WGS) entry which is preliminary data.</text>
</comment>
<gene>
    <name evidence="1" type="ORF">T4D_16439</name>
</gene>
<protein>
    <submittedName>
        <fullName evidence="1">Uncharacterized protein</fullName>
    </submittedName>
</protein>
<evidence type="ECO:0000313" key="1">
    <source>
        <dbReference type="EMBL" id="KRY93808.1"/>
    </source>
</evidence>
<keyword evidence="2" id="KW-1185">Reference proteome</keyword>
<evidence type="ECO:0000313" key="2">
    <source>
        <dbReference type="Proteomes" id="UP000054995"/>
    </source>
</evidence>
<sequence>MKNRRPVITEKQSTRTLDVDQSWPGDEFRPVDQSRFSNLSYIYTYRTAYCHLRVKFQFLPTILL</sequence>